<name>A0A4C1VKY7_EUMVA</name>
<evidence type="ECO:0000313" key="2">
    <source>
        <dbReference type="EMBL" id="GBP39170.1"/>
    </source>
</evidence>
<dbReference type="AlphaFoldDB" id="A0A4C1VKY7"/>
<dbReference type="Proteomes" id="UP000299102">
    <property type="component" value="Unassembled WGS sequence"/>
</dbReference>
<feature type="region of interest" description="Disordered" evidence="1">
    <location>
        <begin position="40"/>
        <end position="65"/>
    </location>
</feature>
<organism evidence="2 3">
    <name type="scientific">Eumeta variegata</name>
    <name type="common">Bagworm moth</name>
    <name type="synonym">Eumeta japonica</name>
    <dbReference type="NCBI Taxonomy" id="151549"/>
    <lineage>
        <taxon>Eukaryota</taxon>
        <taxon>Metazoa</taxon>
        <taxon>Ecdysozoa</taxon>
        <taxon>Arthropoda</taxon>
        <taxon>Hexapoda</taxon>
        <taxon>Insecta</taxon>
        <taxon>Pterygota</taxon>
        <taxon>Neoptera</taxon>
        <taxon>Endopterygota</taxon>
        <taxon>Lepidoptera</taxon>
        <taxon>Glossata</taxon>
        <taxon>Ditrysia</taxon>
        <taxon>Tineoidea</taxon>
        <taxon>Psychidae</taxon>
        <taxon>Oiketicinae</taxon>
        <taxon>Eumeta</taxon>
    </lineage>
</organism>
<proteinExistence type="predicted"/>
<keyword evidence="3" id="KW-1185">Reference proteome</keyword>
<sequence length="89" mass="10354">MNNLSNSPYTRRQCFQKRGRIKLPHFRRNRFTVDPRPDAARVRRRRRPLIALASPPAPGARRNHGRTCVQRERLFGMFAGDGEKNDAVL</sequence>
<protein>
    <submittedName>
        <fullName evidence="2">Uncharacterized protein</fullName>
    </submittedName>
</protein>
<dbReference type="EMBL" id="BGZK01000361">
    <property type="protein sequence ID" value="GBP39170.1"/>
    <property type="molecule type" value="Genomic_DNA"/>
</dbReference>
<gene>
    <name evidence="2" type="ORF">EVAR_26956_1</name>
</gene>
<comment type="caution">
    <text evidence="2">The sequence shown here is derived from an EMBL/GenBank/DDBJ whole genome shotgun (WGS) entry which is preliminary data.</text>
</comment>
<evidence type="ECO:0000313" key="3">
    <source>
        <dbReference type="Proteomes" id="UP000299102"/>
    </source>
</evidence>
<accession>A0A4C1VKY7</accession>
<reference evidence="2 3" key="1">
    <citation type="journal article" date="2019" name="Commun. Biol.">
        <title>The bagworm genome reveals a unique fibroin gene that provides high tensile strength.</title>
        <authorList>
            <person name="Kono N."/>
            <person name="Nakamura H."/>
            <person name="Ohtoshi R."/>
            <person name="Tomita M."/>
            <person name="Numata K."/>
            <person name="Arakawa K."/>
        </authorList>
    </citation>
    <scope>NUCLEOTIDE SEQUENCE [LARGE SCALE GENOMIC DNA]</scope>
</reference>
<evidence type="ECO:0000256" key="1">
    <source>
        <dbReference type="SAM" id="MobiDB-lite"/>
    </source>
</evidence>